<proteinExistence type="predicted"/>
<evidence type="ECO:0008006" key="3">
    <source>
        <dbReference type="Google" id="ProtNLM"/>
    </source>
</evidence>
<protein>
    <recommendedName>
        <fullName evidence="3">Integrase zinc-binding domain-containing protein</fullName>
    </recommendedName>
</protein>
<comment type="caution">
    <text evidence="1">The sequence shown here is derived from an EMBL/GenBank/DDBJ whole genome shotgun (WGS) entry which is preliminary data.</text>
</comment>
<sequence length="235" mass="26931">MENITDPNINIDPTSRLLLERIKKNGILSRLNQDIRPGFMLNIVQYIPTFMAENYTDPNINIDHTTRLLLDQIQNNSLLSCLGQSHGDNMAIAVDVKIEHLQRPRPTKEHSNADALSPIATGLDKDIDNKHFKLIYSIDLIDVPLIYIGFEMKLMNRSNITVDDNILLMNNGYRRVLISKNVRADFLNNIHKANQGIGRAKKLACRYCLWAVIDRDIENMFRFCDARARNSDSQP</sequence>
<name>A0A0C2J1V6_THEKT</name>
<evidence type="ECO:0000313" key="1">
    <source>
        <dbReference type="EMBL" id="KII71859.1"/>
    </source>
</evidence>
<dbReference type="AlphaFoldDB" id="A0A0C2J1V6"/>
<organism evidence="1 2">
    <name type="scientific">Thelohanellus kitauei</name>
    <name type="common">Myxosporean</name>
    <dbReference type="NCBI Taxonomy" id="669202"/>
    <lineage>
        <taxon>Eukaryota</taxon>
        <taxon>Metazoa</taxon>
        <taxon>Cnidaria</taxon>
        <taxon>Myxozoa</taxon>
        <taxon>Myxosporea</taxon>
        <taxon>Bivalvulida</taxon>
        <taxon>Platysporina</taxon>
        <taxon>Myxobolidae</taxon>
        <taxon>Thelohanellus</taxon>
    </lineage>
</organism>
<reference evidence="1 2" key="1">
    <citation type="journal article" date="2014" name="Genome Biol. Evol.">
        <title>The genome of the myxosporean Thelohanellus kitauei shows adaptations to nutrient acquisition within its fish host.</title>
        <authorList>
            <person name="Yang Y."/>
            <person name="Xiong J."/>
            <person name="Zhou Z."/>
            <person name="Huo F."/>
            <person name="Miao W."/>
            <person name="Ran C."/>
            <person name="Liu Y."/>
            <person name="Zhang J."/>
            <person name="Feng J."/>
            <person name="Wang M."/>
            <person name="Wang M."/>
            <person name="Wang L."/>
            <person name="Yao B."/>
        </authorList>
    </citation>
    <scope>NUCLEOTIDE SEQUENCE [LARGE SCALE GENOMIC DNA]</scope>
    <source>
        <strain evidence="1">Wuqing</strain>
    </source>
</reference>
<keyword evidence="2" id="KW-1185">Reference proteome</keyword>
<accession>A0A0C2J1V6</accession>
<evidence type="ECO:0000313" key="2">
    <source>
        <dbReference type="Proteomes" id="UP000031668"/>
    </source>
</evidence>
<dbReference type="Proteomes" id="UP000031668">
    <property type="component" value="Unassembled WGS sequence"/>
</dbReference>
<dbReference type="EMBL" id="JWZT01001610">
    <property type="protein sequence ID" value="KII71859.1"/>
    <property type="molecule type" value="Genomic_DNA"/>
</dbReference>
<gene>
    <name evidence="1" type="ORF">RF11_01404</name>
</gene>
<dbReference type="OrthoDB" id="8067233at2759"/>